<dbReference type="AlphaFoldDB" id="A0A1V0FW47"/>
<evidence type="ECO:0000313" key="1">
    <source>
        <dbReference type="EMBL" id="ARB49960.1"/>
    </source>
</evidence>
<accession>A0A1V0FW47</accession>
<geneLocation type="mitochondrion" evidence="1"/>
<dbReference type="GO" id="GO:0005840">
    <property type="term" value="C:ribosome"/>
    <property type="evidence" value="ECO:0007669"/>
    <property type="project" value="UniProtKB-KW"/>
</dbReference>
<protein>
    <submittedName>
        <fullName evidence="1">Ribosomal protein subunit 3</fullName>
    </submittedName>
</protein>
<keyword evidence="1" id="KW-0687">Ribonucleoprotein</keyword>
<reference evidence="1" key="1">
    <citation type="submission" date="2016-12" db="EMBL/GenBank/DDBJ databases">
        <title>The complete anotated genome of the lichenized fungas Coccocarpia palmicola.</title>
        <authorList>
            <person name="Streich S.P."/>
            <person name="Keepers K.G."/>
            <person name="Pogoda C.S."/>
            <person name="Lendemer J.C."/>
            <person name="Tripp E.A."/>
            <person name="Kane N.C."/>
        </authorList>
    </citation>
    <scope>NUCLEOTIDE SEQUENCE</scope>
</reference>
<dbReference type="GeneID" id="32232087"/>
<proteinExistence type="predicted"/>
<gene>
    <name evidence="1" type="primary">rps3</name>
</gene>
<name>A0A1V0FW47_9LECA</name>
<keyword evidence="1" id="KW-0689">Ribosomal protein</keyword>
<organism evidence="1">
    <name type="scientific">Coccocarpia palmicola</name>
    <dbReference type="NCBI Taxonomy" id="301477"/>
    <lineage>
        <taxon>Eukaryota</taxon>
        <taxon>Fungi</taxon>
        <taxon>Dikarya</taxon>
        <taxon>Ascomycota</taxon>
        <taxon>Pezizomycotina</taxon>
        <taxon>Lecanoromycetes</taxon>
        <taxon>OSLEUM clade</taxon>
        <taxon>Lecanoromycetidae</taxon>
        <taxon>Peltigerales</taxon>
        <taxon>Collematineae</taxon>
        <taxon>Coccocarpiaceae</taxon>
        <taxon>Coccocarpia</taxon>
    </lineage>
</organism>
<dbReference type="EMBL" id="KY362513">
    <property type="protein sequence ID" value="ARB49960.1"/>
    <property type="molecule type" value="Genomic_DNA"/>
</dbReference>
<dbReference type="RefSeq" id="YP_009355415.1">
    <property type="nucleotide sequence ID" value="NC_034332.1"/>
</dbReference>
<keyword evidence="1" id="KW-0496">Mitochondrion</keyword>
<sequence>MLKLFSKRLKHNIENIYDKSNCKSNEIGYVKHNPPANKEWYNSIYAFNKNTVKLLPSLNKLIFKLIKSYFYLYNHKFENKIRLPRMRIKQRRLSVNKIFVSKAELKHTNDKIIITLYIYNRQNLYYLNKLKLIEKGGFFKKKKSFEIRLKKIRDKGLKIISKVLNKEKTFVIDQMQYFITEPEQKQTSCAVVQQKISFTFTTKYLKNFLIKSLTQEMLWLYINQNIFFNKSKFNNNYILPLIKLIKTFYNKKIDFNLVNLKSLTLNSYLLTQSIILKLNKWKTNRMLRTLSASLDLFKLPKREIINELIYNTFYNKKILKQNIVVNDQYNSIDHNLKQKLRANNDLLDIMLYKMYDLNLFRGSASNNKKIKYVTNTVLNLIKYKSVCGVRLQGAGRVTRRYTAQRSVFKVRYDGNLKDMDSSFLNRSSVILRGHLKASLQYTKLSSKVRIGSFGIKGWINSY</sequence>